<dbReference type="InterPro" id="IPR026960">
    <property type="entry name" value="RVT-Znf"/>
</dbReference>
<comment type="caution">
    <text evidence="2">The sequence shown here is derived from an EMBL/GenBank/DDBJ whole genome shotgun (WGS) entry which is preliminary data.</text>
</comment>
<organism evidence="2 3">
    <name type="scientific">Coptis chinensis</name>
    <dbReference type="NCBI Taxonomy" id="261450"/>
    <lineage>
        <taxon>Eukaryota</taxon>
        <taxon>Viridiplantae</taxon>
        <taxon>Streptophyta</taxon>
        <taxon>Embryophyta</taxon>
        <taxon>Tracheophyta</taxon>
        <taxon>Spermatophyta</taxon>
        <taxon>Magnoliopsida</taxon>
        <taxon>Ranunculales</taxon>
        <taxon>Ranunculaceae</taxon>
        <taxon>Coptidoideae</taxon>
        <taxon>Coptis</taxon>
    </lineage>
</organism>
<dbReference type="AlphaFoldDB" id="A0A835LKI9"/>
<dbReference type="Proteomes" id="UP000631114">
    <property type="component" value="Unassembled WGS sequence"/>
</dbReference>
<gene>
    <name evidence="2" type="ORF">IFM89_005353</name>
</gene>
<reference evidence="2 3" key="1">
    <citation type="submission" date="2020-10" db="EMBL/GenBank/DDBJ databases">
        <title>The Coptis chinensis genome and diversification of protoberbering-type alkaloids.</title>
        <authorList>
            <person name="Wang B."/>
            <person name="Shu S."/>
            <person name="Song C."/>
            <person name="Liu Y."/>
        </authorList>
    </citation>
    <scope>NUCLEOTIDE SEQUENCE [LARGE SCALE GENOMIC DNA]</scope>
    <source>
        <strain evidence="2">HL-2020</strain>
        <tissue evidence="2">Leaf</tissue>
    </source>
</reference>
<accession>A0A835LKI9</accession>
<feature type="non-terminal residue" evidence="2">
    <location>
        <position position="1"/>
    </location>
</feature>
<evidence type="ECO:0000259" key="1">
    <source>
        <dbReference type="Pfam" id="PF13966"/>
    </source>
</evidence>
<dbReference type="OrthoDB" id="1748554at2759"/>
<evidence type="ECO:0000313" key="2">
    <source>
        <dbReference type="EMBL" id="KAF9595867.1"/>
    </source>
</evidence>
<proteinExistence type="predicted"/>
<dbReference type="EMBL" id="JADFTS010000007">
    <property type="protein sequence ID" value="KAF9595867.1"/>
    <property type="molecule type" value="Genomic_DNA"/>
</dbReference>
<keyword evidence="3" id="KW-1185">Reference proteome</keyword>
<name>A0A835LKI9_9MAGN</name>
<protein>
    <recommendedName>
        <fullName evidence="1">Reverse transcriptase zinc-binding domain-containing protein</fullName>
    </recommendedName>
</protein>
<feature type="domain" description="Reverse transcriptase zinc-binding" evidence="1">
    <location>
        <begin position="37"/>
        <end position="75"/>
    </location>
</feature>
<evidence type="ECO:0000313" key="3">
    <source>
        <dbReference type="Proteomes" id="UP000631114"/>
    </source>
</evidence>
<dbReference type="Pfam" id="PF13966">
    <property type="entry name" value="zf-RVT"/>
    <property type="match status" value="1"/>
</dbReference>
<sequence>NDTTNPGTPIRDDTDDDDGELITKAFEKVEGISWGATTDDRIQKAGIRLVSACRLCKSAEETLKHILWECRWSTQL</sequence>